<evidence type="ECO:0000259" key="6">
    <source>
        <dbReference type="Pfam" id="PF00460"/>
    </source>
</evidence>
<comment type="subcellular location">
    <subcellularLocation>
        <location evidence="1 5">Bacterial flagellum basal body</location>
    </subcellularLocation>
</comment>
<reference evidence="10 11" key="1">
    <citation type="submission" date="2016-12" db="EMBL/GenBank/DDBJ databases">
        <authorList>
            <person name="Song W.-J."/>
            <person name="Kurnit D.M."/>
        </authorList>
    </citation>
    <scope>NUCLEOTIDE SEQUENCE [LARGE SCALE GENOMIC DNA]</scope>
    <source>
        <strain evidence="10 11">IMCC3135</strain>
    </source>
</reference>
<feature type="domain" description="Flagellar hook protein FlgE D2" evidence="8">
    <location>
        <begin position="183"/>
        <end position="317"/>
    </location>
</feature>
<evidence type="ECO:0000256" key="1">
    <source>
        <dbReference type="ARBA" id="ARBA00004117"/>
    </source>
</evidence>
<dbReference type="InterPro" id="IPR019776">
    <property type="entry name" value="Flagellar_basal_body_rod_CS"/>
</dbReference>
<evidence type="ECO:0000256" key="2">
    <source>
        <dbReference type="ARBA" id="ARBA00009677"/>
    </source>
</evidence>
<dbReference type="InterPro" id="IPR001444">
    <property type="entry name" value="Flag_bb_rod_N"/>
</dbReference>
<keyword evidence="4 5" id="KW-0975">Bacterial flagellum</keyword>
<comment type="function">
    <text evidence="5">A flexible structure which links the flagellar filament to the drive apparatus in the basal body.</text>
</comment>
<dbReference type="InterPro" id="IPR037925">
    <property type="entry name" value="FlgE/F/G-like"/>
</dbReference>
<dbReference type="PANTHER" id="PTHR30435">
    <property type="entry name" value="FLAGELLAR PROTEIN"/>
    <property type="match status" value="1"/>
</dbReference>
<keyword evidence="10" id="KW-0966">Cell projection</keyword>
<evidence type="ECO:0000313" key="11">
    <source>
        <dbReference type="Proteomes" id="UP000250079"/>
    </source>
</evidence>
<dbReference type="GO" id="GO:0071978">
    <property type="term" value="P:bacterial-type flagellum-dependent swarming motility"/>
    <property type="evidence" value="ECO:0007669"/>
    <property type="project" value="TreeGrafter"/>
</dbReference>
<evidence type="ECO:0000259" key="8">
    <source>
        <dbReference type="Pfam" id="PF07559"/>
    </source>
</evidence>
<keyword evidence="10" id="KW-0969">Cilium</keyword>
<dbReference type="Pfam" id="PF22692">
    <property type="entry name" value="LlgE_F_G_D1"/>
    <property type="match status" value="1"/>
</dbReference>
<dbReference type="Pfam" id="PF06429">
    <property type="entry name" value="Flg_bbr_C"/>
    <property type="match status" value="1"/>
</dbReference>
<protein>
    <recommendedName>
        <fullName evidence="3 5">Flagellar hook protein FlgE</fullName>
    </recommendedName>
</protein>
<dbReference type="InterPro" id="IPR053967">
    <property type="entry name" value="LlgE_F_G-like_D1"/>
</dbReference>
<keyword evidence="11" id="KW-1185">Reference proteome</keyword>
<accession>A0A2Z2NVV6</accession>
<dbReference type="GO" id="GO:0005829">
    <property type="term" value="C:cytosol"/>
    <property type="evidence" value="ECO:0007669"/>
    <property type="project" value="TreeGrafter"/>
</dbReference>
<evidence type="ECO:0000259" key="9">
    <source>
        <dbReference type="Pfam" id="PF22692"/>
    </source>
</evidence>
<dbReference type="Pfam" id="PF07559">
    <property type="entry name" value="FlgE_D2"/>
    <property type="match status" value="1"/>
</dbReference>
<dbReference type="NCBIfam" id="NF004238">
    <property type="entry name" value="PRK05682.1-1"/>
    <property type="match status" value="1"/>
</dbReference>
<keyword evidence="10" id="KW-0282">Flagellum</keyword>
<dbReference type="Pfam" id="PF00460">
    <property type="entry name" value="Flg_bb_rod"/>
    <property type="match status" value="1"/>
</dbReference>
<dbReference type="InterPro" id="IPR020013">
    <property type="entry name" value="Flagellar_FlgE/F/G"/>
</dbReference>
<dbReference type="InterPro" id="IPR010930">
    <property type="entry name" value="Flg_bb/hook_C_dom"/>
</dbReference>
<dbReference type="OrthoDB" id="8578401at2"/>
<sequence>MSFEIALTGINAASTELSTISNNIANNATTGFKRSRAEFADVYAQSASSSSSSNVGQGVRVAQVRQEHTQGDMQFTDRNLDLAVEGLGMFRLNDDGSTLYTRSGNFGLDREGYIVDTSGNKLTGYGVDSNSDILPVMTDLKIDYSDLEPNRSTKIDITANLDSKADPIPTTVVTPAVPPATAATTSNTFDPSNAKTYSFSTSTLVYDSLGSSEVANIYFQKVDDTSWNAYPYVGDQTLHGTNPGATPNEPLPIELLFDQNGALSSIDGNTDGATTFTSDTYTPASGGASDQSMEFDLWTITQFDDAFGVNSINQDGFSAGRLEDFDVDTDGTIFGRFSNGQAEIMGQVTLSNFSNESGLRQVGATSWTETYASGSAATGAPNSASLGSLQSGALEGSNVDITQELVSMIGAQRSFQANAQVISTNDTLTQTVINIRR</sequence>
<dbReference type="PROSITE" id="PS00588">
    <property type="entry name" value="FLAGELLA_BB_ROD"/>
    <property type="match status" value="1"/>
</dbReference>
<name>A0A2Z2NVV6_9GAMM</name>
<evidence type="ECO:0000256" key="4">
    <source>
        <dbReference type="ARBA" id="ARBA00023143"/>
    </source>
</evidence>
<dbReference type="GO" id="GO:0009424">
    <property type="term" value="C:bacterial-type flagellum hook"/>
    <property type="evidence" value="ECO:0007669"/>
    <property type="project" value="TreeGrafter"/>
</dbReference>
<feature type="domain" description="Flagellar basal-body/hook protein C-terminal" evidence="7">
    <location>
        <begin position="390"/>
        <end position="435"/>
    </location>
</feature>
<proteinExistence type="inferred from homology"/>
<dbReference type="InterPro" id="IPR011491">
    <property type="entry name" value="FlgE_D2"/>
</dbReference>
<organism evidence="10 11">
    <name type="scientific">Granulosicoccus antarcticus IMCC3135</name>
    <dbReference type="NCBI Taxonomy" id="1192854"/>
    <lineage>
        <taxon>Bacteria</taxon>
        <taxon>Pseudomonadati</taxon>
        <taxon>Pseudomonadota</taxon>
        <taxon>Gammaproteobacteria</taxon>
        <taxon>Chromatiales</taxon>
        <taxon>Granulosicoccaceae</taxon>
        <taxon>Granulosicoccus</taxon>
    </lineage>
</organism>
<feature type="domain" description="Flagellar hook protein FlgE/F/G-like D1" evidence="9">
    <location>
        <begin position="83"/>
        <end position="139"/>
    </location>
</feature>
<dbReference type="SUPFAM" id="SSF117143">
    <property type="entry name" value="Flagellar hook protein flgE"/>
    <property type="match status" value="1"/>
</dbReference>
<dbReference type="KEGG" id="gai:IMCC3135_08540"/>
<dbReference type="RefSeq" id="WP_088917196.1">
    <property type="nucleotide sequence ID" value="NZ_CP018632.1"/>
</dbReference>
<evidence type="ECO:0000313" key="10">
    <source>
        <dbReference type="EMBL" id="ASJ71807.1"/>
    </source>
</evidence>
<feature type="domain" description="Flagellar basal body rod protein N-terminal" evidence="6">
    <location>
        <begin position="4"/>
        <end position="33"/>
    </location>
</feature>
<comment type="similarity">
    <text evidence="2 5">Belongs to the flagella basal body rod proteins family.</text>
</comment>
<dbReference type="GO" id="GO:0009425">
    <property type="term" value="C:bacterial-type flagellum basal body"/>
    <property type="evidence" value="ECO:0007669"/>
    <property type="project" value="UniProtKB-SubCell"/>
</dbReference>
<dbReference type="Gene3D" id="2.60.98.20">
    <property type="entry name" value="Flagellar hook protein FlgE"/>
    <property type="match status" value="1"/>
</dbReference>
<dbReference type="Proteomes" id="UP000250079">
    <property type="component" value="Chromosome"/>
</dbReference>
<dbReference type="NCBIfam" id="TIGR03506">
    <property type="entry name" value="FlgEFG_subfam"/>
    <property type="match status" value="1"/>
</dbReference>
<gene>
    <name evidence="10" type="primary">flgE</name>
    <name evidence="10" type="ORF">IMCC3135_08540</name>
</gene>
<dbReference type="InterPro" id="IPR037058">
    <property type="entry name" value="Falgellar_hook_FlgE_sf"/>
</dbReference>
<dbReference type="EMBL" id="CP018632">
    <property type="protein sequence ID" value="ASJ71807.1"/>
    <property type="molecule type" value="Genomic_DNA"/>
</dbReference>
<dbReference type="PANTHER" id="PTHR30435:SF1">
    <property type="entry name" value="FLAGELLAR HOOK PROTEIN FLGE"/>
    <property type="match status" value="1"/>
</dbReference>
<evidence type="ECO:0000259" key="7">
    <source>
        <dbReference type="Pfam" id="PF06429"/>
    </source>
</evidence>
<dbReference type="AlphaFoldDB" id="A0A2Z2NVV6"/>
<evidence type="ECO:0000256" key="3">
    <source>
        <dbReference type="ARBA" id="ARBA00019015"/>
    </source>
</evidence>
<evidence type="ECO:0000256" key="5">
    <source>
        <dbReference type="RuleBase" id="RU362116"/>
    </source>
</evidence>